<evidence type="ECO:0000313" key="3">
    <source>
        <dbReference type="EMBL" id="CDN40255.1"/>
    </source>
</evidence>
<dbReference type="NCBIfam" id="NF004051">
    <property type="entry name" value="PRK05571.1"/>
    <property type="match status" value="1"/>
</dbReference>
<dbReference type="Pfam" id="PF02502">
    <property type="entry name" value="LacAB_rpiB"/>
    <property type="match status" value="1"/>
</dbReference>
<dbReference type="RefSeq" id="WP_343251597.1">
    <property type="nucleotide sequence ID" value="NZ_HG937516.1"/>
</dbReference>
<feature type="active site" description="Proton donor" evidence="2">
    <location>
        <position position="107"/>
    </location>
</feature>
<evidence type="ECO:0000313" key="4">
    <source>
        <dbReference type="Proteomes" id="UP000261764"/>
    </source>
</evidence>
<dbReference type="PANTHER" id="PTHR30345">
    <property type="entry name" value="RIBOSE-5-PHOSPHATE ISOMERASE B"/>
    <property type="match status" value="1"/>
</dbReference>
<dbReference type="AlphaFoldDB" id="A0A292IHU9"/>
<dbReference type="Gene3D" id="3.40.1400.10">
    <property type="entry name" value="Sugar-phosphate isomerase, RpiB/LacA/LacB"/>
    <property type="match status" value="1"/>
</dbReference>
<dbReference type="SUPFAM" id="SSF89623">
    <property type="entry name" value="Ribose/Galactose isomerase RpiB/AlsB"/>
    <property type="match status" value="1"/>
</dbReference>
<feature type="active site" description="Proton acceptor" evidence="2">
    <location>
        <position position="74"/>
    </location>
</feature>
<dbReference type="InterPro" id="IPR036569">
    <property type="entry name" value="RpiB_LacA_LacB_sf"/>
</dbReference>
<dbReference type="PIRSF" id="PIRSF005384">
    <property type="entry name" value="RpiB_LacA_B"/>
    <property type="match status" value="1"/>
</dbReference>
<dbReference type="NCBIfam" id="TIGR00689">
    <property type="entry name" value="rpiB_lacA_lacB"/>
    <property type="match status" value="1"/>
</dbReference>
<dbReference type="GO" id="GO:0004751">
    <property type="term" value="F:ribose-5-phosphate isomerase activity"/>
    <property type="evidence" value="ECO:0007669"/>
    <property type="project" value="TreeGrafter"/>
</dbReference>
<keyword evidence="4" id="KW-1185">Reference proteome</keyword>
<proteinExistence type="inferred from homology"/>
<sequence>MSTKKNKLPTIYIGADHTGFHLKKQLIDWLTKQDYLVHDLGNHVEDLADDYPQYGFAVAEAVVQNKKAVGIIICGTGVGICIAANKIKGARAALVYDPKIADLAVRHDNANILTLAARQTSFKKMQSIINIFLNSKFEKGRHSRRVNQIIDYETKSGI</sequence>
<evidence type="ECO:0000256" key="1">
    <source>
        <dbReference type="ARBA" id="ARBA00008754"/>
    </source>
</evidence>
<dbReference type="KEGG" id="mamp:MAMA39_01310"/>
<name>A0A292IHU9_9MOLU</name>
<dbReference type="PANTHER" id="PTHR30345:SF0">
    <property type="entry name" value="DNA DAMAGE-REPAIR_TOLERATION PROTEIN DRT102"/>
    <property type="match status" value="1"/>
</dbReference>
<dbReference type="EMBL" id="HG937516">
    <property type="protein sequence ID" value="CDN40255.1"/>
    <property type="molecule type" value="Genomic_DNA"/>
</dbReference>
<comment type="similarity">
    <text evidence="1">Belongs to the LacAB/RpiB family.</text>
</comment>
<organism evidence="3 4">
    <name type="scientific">Mycoplasma amphoriforme A39</name>
    <dbReference type="NCBI Taxonomy" id="572419"/>
    <lineage>
        <taxon>Bacteria</taxon>
        <taxon>Bacillati</taxon>
        <taxon>Mycoplasmatota</taxon>
        <taxon>Mollicutes</taxon>
        <taxon>Mycoplasmataceae</taxon>
        <taxon>Mycoplasma</taxon>
    </lineage>
</organism>
<accession>A0A292IHU9</accession>
<dbReference type="InterPro" id="IPR003500">
    <property type="entry name" value="RpiB_LacA_LacB"/>
</dbReference>
<dbReference type="GO" id="GO:0009052">
    <property type="term" value="P:pentose-phosphate shunt, non-oxidative branch"/>
    <property type="evidence" value="ECO:0007669"/>
    <property type="project" value="TreeGrafter"/>
</dbReference>
<evidence type="ECO:0008006" key="5">
    <source>
        <dbReference type="Google" id="ProtNLM"/>
    </source>
</evidence>
<gene>
    <name evidence="3" type="ORF">MAMA39_01310</name>
</gene>
<protein>
    <recommendedName>
        <fullName evidence="5">Ribose 5-phosphate isomerase B</fullName>
    </recommendedName>
</protein>
<dbReference type="Proteomes" id="UP000261764">
    <property type="component" value="Chromosome I"/>
</dbReference>
<dbReference type="GO" id="GO:0019316">
    <property type="term" value="P:D-allose catabolic process"/>
    <property type="evidence" value="ECO:0007669"/>
    <property type="project" value="TreeGrafter"/>
</dbReference>
<evidence type="ECO:0000256" key="2">
    <source>
        <dbReference type="PIRSR" id="PIRSR005384-1"/>
    </source>
</evidence>
<reference evidence="3 4" key="1">
    <citation type="journal article" date="2015" name="Clin. Infect. Dis.">
        <title>Genomic Investigations unmask Mycoplasma amphoriforme, a new respiratory pathogen.</title>
        <authorList>
            <person name="Gillespie S.H."/>
            <person name="Ling C.L."/>
            <person name="Oravcova K."/>
            <person name="Pinheiro M."/>
            <person name="Wells L."/>
            <person name="Bryant J.M."/>
            <person name="McHugh T.D."/>
            <person name="Bebear C."/>
            <person name="Webster D."/>
            <person name="Harris S.R."/>
            <person name="Seth-Smith H.M."/>
            <person name="Thomson N.R."/>
        </authorList>
    </citation>
    <scope>NUCLEOTIDE SEQUENCE [LARGE SCALE GENOMIC DNA]</scope>
    <source>
        <strain evidence="3 4">A39</strain>
    </source>
</reference>